<dbReference type="GO" id="GO:0019888">
    <property type="term" value="F:protein phosphatase regulator activity"/>
    <property type="evidence" value="ECO:0007669"/>
    <property type="project" value="InterPro"/>
</dbReference>
<evidence type="ECO:0000256" key="11">
    <source>
        <dbReference type="SAM" id="MobiDB-lite"/>
    </source>
</evidence>
<evidence type="ECO:0000256" key="1">
    <source>
        <dbReference type="ARBA" id="ARBA00004232"/>
    </source>
</evidence>
<protein>
    <recommendedName>
        <fullName evidence="10">Transmembrane protein 188</fullName>
    </recommendedName>
</protein>
<dbReference type="PANTHER" id="PTHR20996">
    <property type="entry name" value="NUCLEAR ENVELOPE PHOSPHATASE-REGULATORY SUBUNIT 1"/>
    <property type="match status" value="1"/>
</dbReference>
<dbReference type="GO" id="GO:0071595">
    <property type="term" value="C:Nem1-Spo7 phosphatase complex"/>
    <property type="evidence" value="ECO:0007669"/>
    <property type="project" value="InterPro"/>
</dbReference>
<evidence type="ECO:0000256" key="3">
    <source>
        <dbReference type="ARBA" id="ARBA00010998"/>
    </source>
</evidence>
<dbReference type="InterPro" id="IPR019168">
    <property type="entry name" value="NEP1-R1"/>
</dbReference>
<keyword evidence="6 12" id="KW-1133">Transmembrane helix</keyword>
<comment type="caution">
    <text evidence="13">The sequence shown here is derived from an EMBL/GenBank/DDBJ whole genome shotgun (WGS) entry which is preliminary data.</text>
</comment>
<comment type="similarity">
    <text evidence="3">Belongs to the CNEP1R1 family.</text>
</comment>
<keyword evidence="7" id="KW-0443">Lipid metabolism</keyword>
<evidence type="ECO:0000313" key="13">
    <source>
        <dbReference type="EMBL" id="TEB26982.1"/>
    </source>
</evidence>
<evidence type="ECO:0000256" key="8">
    <source>
        <dbReference type="ARBA" id="ARBA00023136"/>
    </source>
</evidence>
<keyword evidence="4" id="KW-0963">Cytoplasm</keyword>
<feature type="compositionally biased region" description="Basic and acidic residues" evidence="11">
    <location>
        <begin position="188"/>
        <end position="197"/>
    </location>
</feature>
<keyword evidence="8 12" id="KW-0472">Membrane</keyword>
<dbReference type="GO" id="GO:0006629">
    <property type="term" value="P:lipid metabolic process"/>
    <property type="evidence" value="ECO:0007669"/>
    <property type="project" value="UniProtKB-KW"/>
</dbReference>
<evidence type="ECO:0000256" key="7">
    <source>
        <dbReference type="ARBA" id="ARBA00023098"/>
    </source>
</evidence>
<dbReference type="STRING" id="71717.A0A4Y7SYR7"/>
<dbReference type="GO" id="GO:0005737">
    <property type="term" value="C:cytoplasm"/>
    <property type="evidence" value="ECO:0007669"/>
    <property type="project" value="UniProtKB-SubCell"/>
</dbReference>
<evidence type="ECO:0000256" key="10">
    <source>
        <dbReference type="ARBA" id="ARBA00030458"/>
    </source>
</evidence>
<feature type="transmembrane region" description="Helical" evidence="12">
    <location>
        <begin position="37"/>
        <end position="55"/>
    </location>
</feature>
<dbReference type="InterPro" id="IPR005605">
    <property type="entry name" value="Spo7"/>
</dbReference>
<keyword evidence="9" id="KW-0539">Nucleus</keyword>
<dbReference type="AlphaFoldDB" id="A0A4Y7SYR7"/>
<sequence length="203" mass="23239">MPPRQTDNAAFRDVLMFEERLKTTAASLQRRKARYQFFLIQLLLAIALLAWEVLLPPQASVLVIPYRILLYQLRSLRANTSGHMYYDKSANDVHIHPFITSGMLFVGVTTLFLFFASGMYSEKIAYANKYVPHANRALRSFNMVLNVRRPPLRSKFAWAGWNPLNFFFPRPHEATAPSSPPPETGEGQESKRVETVEHPTANE</sequence>
<keyword evidence="14" id="KW-1185">Reference proteome</keyword>
<keyword evidence="5 12" id="KW-0812">Transmembrane</keyword>
<gene>
    <name evidence="13" type="ORF">FA13DRAFT_987510</name>
</gene>
<evidence type="ECO:0000256" key="2">
    <source>
        <dbReference type="ARBA" id="ARBA00004496"/>
    </source>
</evidence>
<evidence type="ECO:0000256" key="12">
    <source>
        <dbReference type="SAM" id="Phobius"/>
    </source>
</evidence>
<evidence type="ECO:0000256" key="9">
    <source>
        <dbReference type="ARBA" id="ARBA00023242"/>
    </source>
</evidence>
<dbReference type="Pfam" id="PF03907">
    <property type="entry name" value="Spo7"/>
    <property type="match status" value="1"/>
</dbReference>
<organism evidence="13 14">
    <name type="scientific">Coprinellus micaceus</name>
    <name type="common">Glistening ink-cap mushroom</name>
    <name type="synonym">Coprinus micaceus</name>
    <dbReference type="NCBI Taxonomy" id="71717"/>
    <lineage>
        <taxon>Eukaryota</taxon>
        <taxon>Fungi</taxon>
        <taxon>Dikarya</taxon>
        <taxon>Basidiomycota</taxon>
        <taxon>Agaricomycotina</taxon>
        <taxon>Agaricomycetes</taxon>
        <taxon>Agaricomycetidae</taxon>
        <taxon>Agaricales</taxon>
        <taxon>Agaricineae</taxon>
        <taxon>Psathyrellaceae</taxon>
        <taxon>Coprinellus</taxon>
    </lineage>
</organism>
<evidence type="ECO:0000256" key="4">
    <source>
        <dbReference type="ARBA" id="ARBA00022490"/>
    </source>
</evidence>
<feature type="region of interest" description="Disordered" evidence="11">
    <location>
        <begin position="172"/>
        <end position="203"/>
    </location>
</feature>
<accession>A0A4Y7SYR7</accession>
<dbReference type="EMBL" id="QPFP01000044">
    <property type="protein sequence ID" value="TEB26982.1"/>
    <property type="molecule type" value="Genomic_DNA"/>
</dbReference>
<evidence type="ECO:0000313" key="14">
    <source>
        <dbReference type="Proteomes" id="UP000298030"/>
    </source>
</evidence>
<evidence type="ECO:0000256" key="5">
    <source>
        <dbReference type="ARBA" id="ARBA00022692"/>
    </source>
</evidence>
<name>A0A4Y7SYR7_COPMI</name>
<dbReference type="OrthoDB" id="5599171at2759"/>
<proteinExistence type="inferred from homology"/>
<reference evidence="13 14" key="1">
    <citation type="journal article" date="2019" name="Nat. Ecol. Evol.">
        <title>Megaphylogeny resolves global patterns of mushroom evolution.</title>
        <authorList>
            <person name="Varga T."/>
            <person name="Krizsan K."/>
            <person name="Foldi C."/>
            <person name="Dima B."/>
            <person name="Sanchez-Garcia M."/>
            <person name="Sanchez-Ramirez S."/>
            <person name="Szollosi G.J."/>
            <person name="Szarkandi J.G."/>
            <person name="Papp V."/>
            <person name="Albert L."/>
            <person name="Andreopoulos W."/>
            <person name="Angelini C."/>
            <person name="Antonin V."/>
            <person name="Barry K.W."/>
            <person name="Bougher N.L."/>
            <person name="Buchanan P."/>
            <person name="Buyck B."/>
            <person name="Bense V."/>
            <person name="Catcheside P."/>
            <person name="Chovatia M."/>
            <person name="Cooper J."/>
            <person name="Damon W."/>
            <person name="Desjardin D."/>
            <person name="Finy P."/>
            <person name="Geml J."/>
            <person name="Haridas S."/>
            <person name="Hughes K."/>
            <person name="Justo A."/>
            <person name="Karasinski D."/>
            <person name="Kautmanova I."/>
            <person name="Kiss B."/>
            <person name="Kocsube S."/>
            <person name="Kotiranta H."/>
            <person name="LaButti K.M."/>
            <person name="Lechner B.E."/>
            <person name="Liimatainen K."/>
            <person name="Lipzen A."/>
            <person name="Lukacs Z."/>
            <person name="Mihaltcheva S."/>
            <person name="Morgado L.N."/>
            <person name="Niskanen T."/>
            <person name="Noordeloos M.E."/>
            <person name="Ohm R.A."/>
            <person name="Ortiz-Santana B."/>
            <person name="Ovrebo C."/>
            <person name="Racz N."/>
            <person name="Riley R."/>
            <person name="Savchenko A."/>
            <person name="Shiryaev A."/>
            <person name="Soop K."/>
            <person name="Spirin V."/>
            <person name="Szebenyi C."/>
            <person name="Tomsovsky M."/>
            <person name="Tulloss R.E."/>
            <person name="Uehling J."/>
            <person name="Grigoriev I.V."/>
            <person name="Vagvolgyi C."/>
            <person name="Papp T."/>
            <person name="Martin F.M."/>
            <person name="Miettinen O."/>
            <person name="Hibbett D.S."/>
            <person name="Nagy L.G."/>
        </authorList>
    </citation>
    <scope>NUCLEOTIDE SEQUENCE [LARGE SCALE GENOMIC DNA]</scope>
    <source>
        <strain evidence="13 14">FP101781</strain>
    </source>
</reference>
<dbReference type="Proteomes" id="UP000298030">
    <property type="component" value="Unassembled WGS sequence"/>
</dbReference>
<dbReference type="PANTHER" id="PTHR20996:SF1">
    <property type="entry name" value="NUCLEAR ENVELOPE PHOSPHATASE-REGULATORY SUBUNIT 1"/>
    <property type="match status" value="1"/>
</dbReference>
<dbReference type="GO" id="GO:0031965">
    <property type="term" value="C:nuclear membrane"/>
    <property type="evidence" value="ECO:0007669"/>
    <property type="project" value="UniProtKB-SubCell"/>
</dbReference>
<evidence type="ECO:0000256" key="6">
    <source>
        <dbReference type="ARBA" id="ARBA00022989"/>
    </source>
</evidence>
<feature type="transmembrane region" description="Helical" evidence="12">
    <location>
        <begin position="95"/>
        <end position="116"/>
    </location>
</feature>
<comment type="subcellular location">
    <subcellularLocation>
        <location evidence="2">Cytoplasm</location>
    </subcellularLocation>
    <subcellularLocation>
        <location evidence="1">Nucleus membrane</location>
        <topology evidence="1">Multi-pass membrane protein</topology>
    </subcellularLocation>
</comment>